<dbReference type="Gramene" id="ORUFI02G03490.1">
    <property type="protein sequence ID" value="ORUFI02G03490.1"/>
    <property type="gene ID" value="ORUFI02G03490"/>
</dbReference>
<dbReference type="EnsemblPlants" id="ORUFI02G03490.1">
    <property type="protein sequence ID" value="ORUFI02G03490.1"/>
    <property type="gene ID" value="ORUFI02G03490"/>
</dbReference>
<dbReference type="HOGENOM" id="CLU_1706984_0_0_1"/>
<feature type="region of interest" description="Disordered" evidence="1">
    <location>
        <begin position="109"/>
        <end position="134"/>
    </location>
</feature>
<feature type="region of interest" description="Disordered" evidence="1">
    <location>
        <begin position="1"/>
        <end position="29"/>
    </location>
</feature>
<sequence length="156" mass="16366">MRSSSSWPRTTSTPVSTAKFLSSDSKSQQYSVQVPRRETVYSLATHSLLSPMCTTCDEYTSVYSPRSTACDGRALRRDGPGTAKSLHPGCAGGGGSGCWTVEEENRSHALRTSSSAAEKPKQRPCSGTSLPTASDSVRNLGVTMAGNAPTLCLAGS</sequence>
<evidence type="ECO:0000313" key="2">
    <source>
        <dbReference type="EnsemblPlants" id="ORUFI02G03490.1"/>
    </source>
</evidence>
<organism evidence="2 3">
    <name type="scientific">Oryza rufipogon</name>
    <name type="common">Brownbeard rice</name>
    <name type="synonym">Asian wild rice</name>
    <dbReference type="NCBI Taxonomy" id="4529"/>
    <lineage>
        <taxon>Eukaryota</taxon>
        <taxon>Viridiplantae</taxon>
        <taxon>Streptophyta</taxon>
        <taxon>Embryophyta</taxon>
        <taxon>Tracheophyta</taxon>
        <taxon>Spermatophyta</taxon>
        <taxon>Magnoliopsida</taxon>
        <taxon>Liliopsida</taxon>
        <taxon>Poales</taxon>
        <taxon>Poaceae</taxon>
        <taxon>BOP clade</taxon>
        <taxon>Oryzoideae</taxon>
        <taxon>Oryzeae</taxon>
        <taxon>Oryzinae</taxon>
        <taxon>Oryza</taxon>
    </lineage>
</organism>
<evidence type="ECO:0000313" key="3">
    <source>
        <dbReference type="Proteomes" id="UP000008022"/>
    </source>
</evidence>
<name>A0A0E0N9Q3_ORYRU</name>
<dbReference type="AlphaFoldDB" id="A0A0E0N9Q3"/>
<reference evidence="2" key="2">
    <citation type="submission" date="2015-06" db="UniProtKB">
        <authorList>
            <consortium name="EnsemblPlants"/>
        </authorList>
    </citation>
    <scope>IDENTIFICATION</scope>
</reference>
<reference evidence="3" key="1">
    <citation type="submission" date="2013-06" db="EMBL/GenBank/DDBJ databases">
        <authorList>
            <person name="Zhao Q."/>
        </authorList>
    </citation>
    <scope>NUCLEOTIDE SEQUENCE</scope>
    <source>
        <strain evidence="3">cv. W1943</strain>
    </source>
</reference>
<feature type="compositionally biased region" description="Polar residues" evidence="1">
    <location>
        <begin position="19"/>
        <end position="29"/>
    </location>
</feature>
<proteinExistence type="predicted"/>
<keyword evidence="3" id="KW-1185">Reference proteome</keyword>
<accession>A0A0E0N9Q3</accession>
<evidence type="ECO:0000256" key="1">
    <source>
        <dbReference type="SAM" id="MobiDB-lite"/>
    </source>
</evidence>
<feature type="compositionally biased region" description="Low complexity" evidence="1">
    <location>
        <begin position="1"/>
        <end position="17"/>
    </location>
</feature>
<feature type="compositionally biased region" description="Polar residues" evidence="1">
    <location>
        <begin position="125"/>
        <end position="134"/>
    </location>
</feature>
<dbReference type="Proteomes" id="UP000008022">
    <property type="component" value="Unassembled WGS sequence"/>
</dbReference>
<protein>
    <submittedName>
        <fullName evidence="2">Uncharacterized protein</fullName>
    </submittedName>
</protein>